<evidence type="ECO:0000313" key="2">
    <source>
        <dbReference type="EMBL" id="MCY8119166.1"/>
    </source>
</evidence>
<proteinExistence type="predicted"/>
<dbReference type="RefSeq" id="WP_041905524.1">
    <property type="nucleotide sequence ID" value="NZ_JACJGE010000008.1"/>
</dbReference>
<feature type="compositionally biased region" description="Basic residues" evidence="1">
    <location>
        <begin position="9"/>
        <end position="20"/>
    </location>
</feature>
<feature type="compositionally biased region" description="Basic and acidic residues" evidence="1">
    <location>
        <begin position="89"/>
        <end position="100"/>
    </location>
</feature>
<reference evidence="2" key="1">
    <citation type="submission" date="2022-02" db="EMBL/GenBank/DDBJ databases">
        <title>Crop Bioprotection Bacillus Genome Sequencing.</title>
        <authorList>
            <person name="Dunlap C."/>
        </authorList>
    </citation>
    <scope>NUCLEOTIDE SEQUENCE</scope>
    <source>
        <strain evidence="2">M18B4</strain>
    </source>
</reference>
<feature type="region of interest" description="Disordered" evidence="1">
    <location>
        <begin position="89"/>
        <end position="122"/>
    </location>
</feature>
<feature type="region of interest" description="Disordered" evidence="1">
    <location>
        <begin position="1"/>
        <end position="33"/>
    </location>
</feature>
<evidence type="ECO:0008006" key="4">
    <source>
        <dbReference type="Google" id="ProtNLM"/>
    </source>
</evidence>
<organism evidence="2 3">
    <name type="scientific">Bacillus spizizenii</name>
    <name type="common">Bacillus subtilis subsp. spizizenii</name>
    <dbReference type="NCBI Taxonomy" id="96241"/>
    <lineage>
        <taxon>Bacteria</taxon>
        <taxon>Bacillati</taxon>
        <taxon>Bacillota</taxon>
        <taxon>Bacilli</taxon>
        <taxon>Bacillales</taxon>
        <taxon>Bacillaceae</taxon>
        <taxon>Bacillus</taxon>
    </lineage>
</organism>
<protein>
    <recommendedName>
        <fullName evidence="4">O-antigen polymerase</fullName>
    </recommendedName>
</protein>
<evidence type="ECO:0000256" key="1">
    <source>
        <dbReference type="SAM" id="MobiDB-lite"/>
    </source>
</evidence>
<dbReference type="AlphaFoldDB" id="A0A9Q4DMM5"/>
<comment type="caution">
    <text evidence="2">The sequence shown here is derived from an EMBL/GenBank/DDBJ whole genome shotgun (WGS) entry which is preliminary data.</text>
</comment>
<dbReference type="Proteomes" id="UP001070352">
    <property type="component" value="Unassembled WGS sequence"/>
</dbReference>
<name>A0A9Q4DMM5_BACSC</name>
<accession>A0A9Q4DMM5</accession>
<dbReference type="EMBL" id="JALANJ010000001">
    <property type="protein sequence ID" value="MCY8119166.1"/>
    <property type="molecule type" value="Genomic_DNA"/>
</dbReference>
<evidence type="ECO:0000313" key="3">
    <source>
        <dbReference type="Proteomes" id="UP001070352"/>
    </source>
</evidence>
<sequence>MKSKDVKKEGHHRGDRHKGRGGSQHHGPKTFRRGRAIAFLEMMHLKRTTIKQQLEQPEFQSIQQMLIGELKAIDMVINEFSQLFEIHESEAKDVSGKAEDTEAFSENGEKGREPNETNEQLY</sequence>
<gene>
    <name evidence="2" type="ORF">MOC45_00880</name>
</gene>